<comment type="caution">
    <text evidence="1">The sequence shown here is derived from an EMBL/GenBank/DDBJ whole genome shotgun (WGS) entry which is preliminary data.</text>
</comment>
<proteinExistence type="predicted"/>
<dbReference type="AlphaFoldDB" id="A0AA43B915"/>
<sequence>VDITGMSIQAQDIVGAFAALLASPDVRSKRLAFVCSSTLARLQAQRLTDREGVEFFDRMGDAEAWLFG</sequence>
<name>A0AA43B915_SPHYA</name>
<dbReference type="Proteomes" id="UP001162318">
    <property type="component" value="Unassembled WGS sequence"/>
</dbReference>
<evidence type="ECO:0000313" key="2">
    <source>
        <dbReference type="Proteomes" id="UP001162318"/>
    </source>
</evidence>
<dbReference type="EMBL" id="JAOCKX010000001">
    <property type="protein sequence ID" value="MDH2129765.1"/>
    <property type="molecule type" value="Genomic_DNA"/>
</dbReference>
<reference evidence="1" key="1">
    <citation type="submission" date="2022-09" db="EMBL/GenBank/DDBJ databases">
        <title>Intensive care unit water sources are persistently colonized with multi-drug resistant bacteria and are the site of extensive horizontal gene transfer of antibiotic resistance genes.</title>
        <authorList>
            <person name="Diorio-Toth L."/>
        </authorList>
    </citation>
    <scope>NUCLEOTIDE SEQUENCE</scope>
    <source>
        <strain evidence="1">GD03659</strain>
    </source>
</reference>
<evidence type="ECO:0000313" key="1">
    <source>
        <dbReference type="EMBL" id="MDH2129765.1"/>
    </source>
</evidence>
<gene>
    <name evidence="1" type="ORF">N5J77_01410</name>
</gene>
<accession>A0AA43B915</accession>
<protein>
    <submittedName>
        <fullName evidence="1">STAS/SEC14 domain-containing protein</fullName>
    </submittedName>
</protein>
<organism evidence="1 2">
    <name type="scientific">Sphingobium yanoikuyae</name>
    <name type="common">Sphingomonas yanoikuyae</name>
    <dbReference type="NCBI Taxonomy" id="13690"/>
    <lineage>
        <taxon>Bacteria</taxon>
        <taxon>Pseudomonadati</taxon>
        <taxon>Pseudomonadota</taxon>
        <taxon>Alphaproteobacteria</taxon>
        <taxon>Sphingomonadales</taxon>
        <taxon>Sphingomonadaceae</taxon>
        <taxon>Sphingobium</taxon>
    </lineage>
</organism>
<feature type="non-terminal residue" evidence="1">
    <location>
        <position position="1"/>
    </location>
</feature>